<dbReference type="NCBIfam" id="TIGR02432">
    <property type="entry name" value="lysidine_TilS_N"/>
    <property type="match status" value="1"/>
</dbReference>
<evidence type="ECO:0000256" key="2">
    <source>
        <dbReference type="ARBA" id="ARBA00022694"/>
    </source>
</evidence>
<dbReference type="PATRIC" id="fig|1544416.3.peg.2156"/>
<dbReference type="SUPFAM" id="SSF82829">
    <property type="entry name" value="MesJ substrate recognition domain-like"/>
    <property type="match status" value="1"/>
</dbReference>
<dbReference type="Gene3D" id="3.40.50.620">
    <property type="entry name" value="HUPs"/>
    <property type="match status" value="1"/>
</dbReference>
<keyword evidence="4 6" id="KW-0067">ATP-binding</keyword>
<dbReference type="PANTHER" id="PTHR43033:SF1">
    <property type="entry name" value="TRNA(ILE)-LYSIDINE SYNTHASE-RELATED"/>
    <property type="match status" value="1"/>
</dbReference>
<dbReference type="EC" id="6.3.4.19" evidence="6"/>
<proteinExistence type="inferred from homology"/>
<dbReference type="AlphaFoldDB" id="A0A0Q1DSZ8"/>
<name>A0A0Q1DSZ8_9CORY</name>
<accession>A0A0Q1DSZ8</accession>
<gene>
    <name evidence="6 8" type="primary">tilS</name>
    <name evidence="8" type="ORF">Cocul_02161</name>
</gene>
<evidence type="ECO:0000256" key="5">
    <source>
        <dbReference type="ARBA" id="ARBA00048539"/>
    </source>
</evidence>
<dbReference type="InterPro" id="IPR011063">
    <property type="entry name" value="TilS/TtcA_N"/>
</dbReference>
<dbReference type="Proteomes" id="UP000050517">
    <property type="component" value="Unassembled WGS sequence"/>
</dbReference>
<keyword evidence="2 6" id="KW-0819">tRNA processing</keyword>
<protein>
    <recommendedName>
        <fullName evidence="6">tRNA(Ile)-lysidine synthase</fullName>
        <ecNumber evidence="6">6.3.4.19</ecNumber>
    </recommendedName>
    <alternativeName>
        <fullName evidence="6">tRNA(Ile)-2-lysyl-cytidine synthase</fullName>
    </alternativeName>
    <alternativeName>
        <fullName evidence="6">tRNA(Ile)-lysidine synthetase</fullName>
    </alternativeName>
</protein>
<keyword evidence="3 6" id="KW-0547">Nucleotide-binding</keyword>
<evidence type="ECO:0000256" key="1">
    <source>
        <dbReference type="ARBA" id="ARBA00022598"/>
    </source>
</evidence>
<dbReference type="InterPro" id="IPR012094">
    <property type="entry name" value="tRNA_Ile_lys_synt"/>
</dbReference>
<dbReference type="GO" id="GO:0005524">
    <property type="term" value="F:ATP binding"/>
    <property type="evidence" value="ECO:0007669"/>
    <property type="project" value="UniProtKB-UniRule"/>
</dbReference>
<evidence type="ECO:0000313" key="8">
    <source>
        <dbReference type="EMBL" id="KQB83188.1"/>
    </source>
</evidence>
<dbReference type="Pfam" id="PF01171">
    <property type="entry name" value="ATP_bind_3"/>
    <property type="match status" value="1"/>
</dbReference>
<comment type="caution">
    <text evidence="8">The sequence shown here is derived from an EMBL/GenBank/DDBJ whole genome shotgun (WGS) entry which is preliminary data.</text>
</comment>
<dbReference type="GO" id="GO:0005737">
    <property type="term" value="C:cytoplasm"/>
    <property type="evidence" value="ECO:0007669"/>
    <property type="project" value="UniProtKB-SubCell"/>
</dbReference>
<sequence>MAARRIGAVIIPHDPPHFLPVLLAMRRHVAEHLGGGAAEKAADVVVGLSGGADSTALLAAALVEGLRVHAVVIDHGLQRDSALVAGRAASIAVAMGASASVHRVRVDGPGGMEAAARAARYAALERAARGRPIVVGHTREDQAETYLLGALRGNPAGMRPVAGNLHRPLLGVRRADTQGACRELGIAAWQDPHNDDPAVRRVALRHRVIPEMAETLGIGDPVTALAQAASRAAEDAAALEEWARQAETTSAAELALLPRAVRSRIIARMVLAAGGKVTGASVGAVDALVTAWRGQGPVSVGAGLAVTRADGKLTVTREKGVRDAR</sequence>
<dbReference type="HAMAP" id="MF_01161">
    <property type="entry name" value="tRNA_Ile_lys_synt"/>
    <property type="match status" value="1"/>
</dbReference>
<evidence type="ECO:0000259" key="7">
    <source>
        <dbReference type="Pfam" id="PF01171"/>
    </source>
</evidence>
<dbReference type="SUPFAM" id="SSF52402">
    <property type="entry name" value="Adenine nucleotide alpha hydrolases-like"/>
    <property type="match status" value="1"/>
</dbReference>
<dbReference type="InterPro" id="IPR014729">
    <property type="entry name" value="Rossmann-like_a/b/a_fold"/>
</dbReference>
<evidence type="ECO:0000313" key="9">
    <source>
        <dbReference type="Proteomes" id="UP000050517"/>
    </source>
</evidence>
<keyword evidence="1 6" id="KW-0436">Ligase</keyword>
<keyword evidence="9" id="KW-1185">Reference proteome</keyword>
<dbReference type="EMBL" id="LKST01000004">
    <property type="protein sequence ID" value="KQB83188.1"/>
    <property type="molecule type" value="Genomic_DNA"/>
</dbReference>
<reference evidence="8 9" key="1">
    <citation type="submission" date="2015-10" db="EMBL/GenBank/DDBJ databases">
        <title>Corynebacteirum lowii and Corynebacterium oculi species nova, derived from human clinical disease and and emended description of Corynebacterium mastiditis.</title>
        <authorList>
            <person name="Bernard K."/>
            <person name="Pacheco A.L."/>
            <person name="Mcdougall C."/>
            <person name="Burtx T."/>
            <person name="Weibe D."/>
            <person name="Tyler S."/>
            <person name="Olson A.B."/>
            <person name="Cnockaert M."/>
            <person name="Eguchi H."/>
            <person name="Kuwahara T."/>
            <person name="Nakayama-Imaohji H."/>
            <person name="Boudewijins M."/>
            <person name="Van Hoecke F."/>
            <person name="Bernier A.-M."/>
            <person name="Vandamme P."/>
        </authorList>
    </citation>
    <scope>NUCLEOTIDE SEQUENCE [LARGE SCALE GENOMIC DNA]</scope>
    <source>
        <strain evidence="8 9">NML 130210</strain>
    </source>
</reference>
<comment type="catalytic activity">
    <reaction evidence="5 6">
        <text>cytidine(34) in tRNA(Ile2) + L-lysine + ATP = lysidine(34) in tRNA(Ile2) + AMP + diphosphate + H(+)</text>
        <dbReference type="Rhea" id="RHEA:43744"/>
        <dbReference type="Rhea" id="RHEA-COMP:10625"/>
        <dbReference type="Rhea" id="RHEA-COMP:10670"/>
        <dbReference type="ChEBI" id="CHEBI:15378"/>
        <dbReference type="ChEBI" id="CHEBI:30616"/>
        <dbReference type="ChEBI" id="CHEBI:32551"/>
        <dbReference type="ChEBI" id="CHEBI:33019"/>
        <dbReference type="ChEBI" id="CHEBI:82748"/>
        <dbReference type="ChEBI" id="CHEBI:83665"/>
        <dbReference type="ChEBI" id="CHEBI:456215"/>
        <dbReference type="EC" id="6.3.4.19"/>
    </reaction>
</comment>
<dbReference type="RefSeq" id="WP_069723627.1">
    <property type="nucleotide sequence ID" value="NZ_LKST01000004.1"/>
</dbReference>
<feature type="domain" description="tRNA(Ile)-lysidine/2-thiocytidine synthase N-terminal" evidence="7">
    <location>
        <begin position="44"/>
        <end position="207"/>
    </location>
</feature>
<evidence type="ECO:0000256" key="4">
    <source>
        <dbReference type="ARBA" id="ARBA00022840"/>
    </source>
</evidence>
<feature type="binding site" evidence="6">
    <location>
        <begin position="49"/>
        <end position="54"/>
    </location>
    <ligand>
        <name>ATP</name>
        <dbReference type="ChEBI" id="CHEBI:30616"/>
    </ligand>
</feature>
<dbReference type="PANTHER" id="PTHR43033">
    <property type="entry name" value="TRNA(ILE)-LYSIDINE SYNTHASE-RELATED"/>
    <property type="match status" value="1"/>
</dbReference>
<evidence type="ECO:0000256" key="3">
    <source>
        <dbReference type="ARBA" id="ARBA00022741"/>
    </source>
</evidence>
<dbReference type="STRING" id="1544416.Cocul_02161"/>
<comment type="function">
    <text evidence="6">Ligates lysine onto the cytidine present at position 34 of the AUA codon-specific tRNA(Ile) that contains the anticodon CAU, in an ATP-dependent manner. Cytidine is converted to lysidine, thus changing the amino acid specificity of the tRNA from methionine to isoleucine.</text>
</comment>
<comment type="similarity">
    <text evidence="6">Belongs to the tRNA(Ile)-lysidine synthase family.</text>
</comment>
<dbReference type="CDD" id="cd01992">
    <property type="entry name" value="TilS_N"/>
    <property type="match status" value="1"/>
</dbReference>
<organism evidence="8 9">
    <name type="scientific">Corynebacterium oculi</name>
    <dbReference type="NCBI Taxonomy" id="1544416"/>
    <lineage>
        <taxon>Bacteria</taxon>
        <taxon>Bacillati</taxon>
        <taxon>Actinomycetota</taxon>
        <taxon>Actinomycetes</taxon>
        <taxon>Mycobacteriales</taxon>
        <taxon>Corynebacteriaceae</taxon>
        <taxon>Corynebacterium</taxon>
    </lineage>
</organism>
<comment type="domain">
    <text evidence="6">The N-terminal region contains the highly conserved SGGXDS motif, predicted to be a P-loop motif involved in ATP binding.</text>
</comment>
<dbReference type="GO" id="GO:0006400">
    <property type="term" value="P:tRNA modification"/>
    <property type="evidence" value="ECO:0007669"/>
    <property type="project" value="UniProtKB-UniRule"/>
</dbReference>
<dbReference type="OrthoDB" id="5244702at2"/>
<evidence type="ECO:0000256" key="6">
    <source>
        <dbReference type="HAMAP-Rule" id="MF_01161"/>
    </source>
</evidence>
<keyword evidence="6" id="KW-0963">Cytoplasm</keyword>
<comment type="subcellular location">
    <subcellularLocation>
        <location evidence="6">Cytoplasm</location>
    </subcellularLocation>
</comment>
<dbReference type="InterPro" id="IPR012795">
    <property type="entry name" value="tRNA_Ile_lys_synt_N"/>
</dbReference>
<dbReference type="GO" id="GO:0032267">
    <property type="term" value="F:tRNA(Ile)-lysidine synthase activity"/>
    <property type="evidence" value="ECO:0007669"/>
    <property type="project" value="UniProtKB-EC"/>
</dbReference>